<proteinExistence type="predicted"/>
<dbReference type="Proteomes" id="UP000027866">
    <property type="component" value="Unassembled WGS sequence"/>
</dbReference>
<dbReference type="EMBL" id="JMIX01000004">
    <property type="protein sequence ID" value="KEO96800.1"/>
    <property type="molecule type" value="Genomic_DNA"/>
</dbReference>
<dbReference type="AlphaFoldDB" id="A0A074MVI3"/>
<feature type="region of interest" description="Disordered" evidence="1">
    <location>
        <begin position="1"/>
        <end position="29"/>
    </location>
</feature>
<evidence type="ECO:0000313" key="2">
    <source>
        <dbReference type="EMBL" id="KEO96800.1"/>
    </source>
</evidence>
<evidence type="ECO:0000313" key="3">
    <source>
        <dbReference type="Proteomes" id="UP000027866"/>
    </source>
</evidence>
<sequence>MAAPIAASAQDSAADDGAEEDGAEEMTKGEKRLARMLEGRVAGEPVNCIRVIPNQRMVTIDKTAYVYGRGRTIYVQRTANPDDINNNDILVSRRFMASELCRQDVMTTADRILGFFTGAVFFEDFIPYTRVDDAGDEATEDDSAA</sequence>
<evidence type="ECO:0000256" key="1">
    <source>
        <dbReference type="SAM" id="MobiDB-lite"/>
    </source>
</evidence>
<accession>A0A074MVI3</accession>
<organism evidence="2 3">
    <name type="scientific">Erythrobacter litoralis</name>
    <dbReference type="NCBI Taxonomy" id="39960"/>
    <lineage>
        <taxon>Bacteria</taxon>
        <taxon>Pseudomonadati</taxon>
        <taxon>Pseudomonadota</taxon>
        <taxon>Alphaproteobacteria</taxon>
        <taxon>Sphingomonadales</taxon>
        <taxon>Erythrobacteraceae</taxon>
        <taxon>Erythrobacter/Porphyrobacter group</taxon>
        <taxon>Erythrobacter</taxon>
    </lineage>
</organism>
<keyword evidence="3" id="KW-1185">Reference proteome</keyword>
<feature type="compositionally biased region" description="Acidic residues" evidence="1">
    <location>
        <begin position="13"/>
        <end position="24"/>
    </location>
</feature>
<feature type="compositionally biased region" description="Low complexity" evidence="1">
    <location>
        <begin position="1"/>
        <end position="12"/>
    </location>
</feature>
<comment type="caution">
    <text evidence="2">The sequence shown here is derived from an EMBL/GenBank/DDBJ whole genome shotgun (WGS) entry which is preliminary data.</text>
</comment>
<gene>
    <name evidence="2" type="ORF">EH32_08955</name>
</gene>
<reference evidence="2 3" key="1">
    <citation type="submission" date="2014-04" db="EMBL/GenBank/DDBJ databases">
        <title>A comprehensive comparison of genomes of Erythrobacter spp. Strains.</title>
        <authorList>
            <person name="Zheng Q."/>
        </authorList>
    </citation>
    <scope>NUCLEOTIDE SEQUENCE [LARGE SCALE GENOMIC DNA]</scope>
    <source>
        <strain evidence="2 3">DSM 8509</strain>
    </source>
</reference>
<name>A0A074MVI3_9SPHN</name>
<protein>
    <submittedName>
        <fullName evidence="2">Uncharacterized protein</fullName>
    </submittedName>
</protein>